<dbReference type="InterPro" id="IPR036291">
    <property type="entry name" value="NAD(P)-bd_dom_sf"/>
</dbReference>
<gene>
    <name evidence="7" type="ORF">EZV62_003979</name>
</gene>
<dbReference type="OrthoDB" id="298012at2759"/>
<comment type="caution">
    <text evidence="7">The sequence shown here is derived from an EMBL/GenBank/DDBJ whole genome shotgun (WGS) entry which is preliminary data.</text>
</comment>
<dbReference type="SUPFAM" id="SSF52283">
    <property type="entry name" value="Formate/glycerate dehydrogenase catalytic domain-like"/>
    <property type="match status" value="1"/>
</dbReference>
<feature type="compositionally biased region" description="Basic residues" evidence="4">
    <location>
        <begin position="325"/>
        <end position="335"/>
    </location>
</feature>
<evidence type="ECO:0000256" key="4">
    <source>
        <dbReference type="SAM" id="MobiDB-lite"/>
    </source>
</evidence>
<keyword evidence="8" id="KW-1185">Reference proteome</keyword>
<feature type="region of interest" description="Disordered" evidence="4">
    <location>
        <begin position="307"/>
        <end position="335"/>
    </location>
</feature>
<dbReference type="Pfam" id="PF00389">
    <property type="entry name" value="2-Hacid_dh"/>
    <property type="match status" value="1"/>
</dbReference>
<evidence type="ECO:0000259" key="6">
    <source>
        <dbReference type="Pfam" id="PF02826"/>
    </source>
</evidence>
<feature type="domain" description="D-isomer specific 2-hydroxyacid dehydrogenase NAD-binding" evidence="6">
    <location>
        <begin position="1"/>
        <end position="61"/>
    </location>
</feature>
<evidence type="ECO:0000313" key="8">
    <source>
        <dbReference type="Proteomes" id="UP000323000"/>
    </source>
</evidence>
<feature type="domain" description="D-isomer specific 2-hydroxyacid dehydrogenase NAD-binding" evidence="6">
    <location>
        <begin position="174"/>
        <end position="277"/>
    </location>
</feature>
<evidence type="ECO:0000259" key="5">
    <source>
        <dbReference type="Pfam" id="PF00389"/>
    </source>
</evidence>
<evidence type="ECO:0000313" key="7">
    <source>
        <dbReference type="EMBL" id="TXG69044.1"/>
    </source>
</evidence>
<feature type="domain" description="D-isomer specific 2-hydroxyacid dehydrogenase catalytic" evidence="5">
    <location>
        <begin position="86"/>
        <end position="303"/>
    </location>
</feature>
<protein>
    <recommendedName>
        <fullName evidence="9">D-isomer specific 2-hydroxyacid dehydrogenase NAD-binding domain-containing protein</fullName>
    </recommendedName>
</protein>
<evidence type="ECO:0008006" key="9">
    <source>
        <dbReference type="Google" id="ProtNLM"/>
    </source>
</evidence>
<dbReference type="InterPro" id="IPR006140">
    <property type="entry name" value="D-isomer_DH_NAD-bd"/>
</dbReference>
<dbReference type="Gene3D" id="3.40.50.720">
    <property type="entry name" value="NAD(P)-binding Rossmann-like Domain"/>
    <property type="match status" value="6"/>
</dbReference>
<dbReference type="InterPro" id="IPR006139">
    <property type="entry name" value="D-isomer_2_OHA_DH_cat_dom"/>
</dbReference>
<evidence type="ECO:0000256" key="2">
    <source>
        <dbReference type="ARBA" id="ARBA00023027"/>
    </source>
</evidence>
<dbReference type="PANTHER" id="PTHR10996">
    <property type="entry name" value="2-HYDROXYACID DEHYDROGENASE-RELATED"/>
    <property type="match status" value="1"/>
</dbReference>
<keyword evidence="2" id="KW-0520">NAD</keyword>
<evidence type="ECO:0000256" key="3">
    <source>
        <dbReference type="RuleBase" id="RU003719"/>
    </source>
</evidence>
<name>A0A5C7IJF3_9ROSI</name>
<proteinExistence type="inferred from homology"/>
<dbReference type="EMBL" id="VAHF01000002">
    <property type="protein sequence ID" value="TXG69044.1"/>
    <property type="molecule type" value="Genomic_DNA"/>
</dbReference>
<organism evidence="7 8">
    <name type="scientific">Acer yangbiense</name>
    <dbReference type="NCBI Taxonomy" id="1000413"/>
    <lineage>
        <taxon>Eukaryota</taxon>
        <taxon>Viridiplantae</taxon>
        <taxon>Streptophyta</taxon>
        <taxon>Embryophyta</taxon>
        <taxon>Tracheophyta</taxon>
        <taxon>Spermatophyta</taxon>
        <taxon>Magnoliopsida</taxon>
        <taxon>eudicotyledons</taxon>
        <taxon>Gunneridae</taxon>
        <taxon>Pentapetalae</taxon>
        <taxon>rosids</taxon>
        <taxon>malvids</taxon>
        <taxon>Sapindales</taxon>
        <taxon>Sapindaceae</taxon>
        <taxon>Hippocastanoideae</taxon>
        <taxon>Acereae</taxon>
        <taxon>Acer</taxon>
    </lineage>
</organism>
<feature type="compositionally biased region" description="Low complexity" evidence="4">
    <location>
        <begin position="310"/>
        <end position="321"/>
    </location>
</feature>
<accession>A0A5C7IJF3</accession>
<dbReference type="Pfam" id="PF02826">
    <property type="entry name" value="2-Hacid_dh_C"/>
    <property type="match status" value="2"/>
</dbReference>
<dbReference type="GO" id="GO:0005829">
    <property type="term" value="C:cytosol"/>
    <property type="evidence" value="ECO:0007669"/>
    <property type="project" value="TreeGrafter"/>
</dbReference>
<dbReference type="GO" id="GO:0051287">
    <property type="term" value="F:NAD binding"/>
    <property type="evidence" value="ECO:0007669"/>
    <property type="project" value="InterPro"/>
</dbReference>
<dbReference type="AlphaFoldDB" id="A0A5C7IJF3"/>
<sequence>MGPKGVLINIGRGPHVDEHELVPALVEGRLGGAGLDVFENEPEVPEELVGLENVVLTPHVGSGKVETRTAMADLVLGNLEAHFLSKPLLTETSYVLLWHTLYVGLDKIDLPKCIEKGIIVTNTPDVLTDEVADLAIGLILAVLRRLCDCDRHVKSGKWKEGDYQLTTKLLHGNEENLNYKYYPSVVELASNCQILVVACSLTEETRHIINCEVIDALGPKGVLVNIGRGTHADERELVSALVEGRLGGAGIDVFEHKPEVPEEFLCLESVVLAPHVGSGTMETRKSMGDLVLGNLEAHFLNKPLHPSQAGSSVIISGSVGSPDKRKGRKSSVSKKRHNMILRSSRVCDKMKQCNPELINNVERNLKDEIAKVLEKGMALGCNFYGKKKGVDRDYCKKR</sequence>
<dbReference type="GO" id="GO:0016618">
    <property type="term" value="F:hydroxypyruvate reductase [NAD(P)H] activity"/>
    <property type="evidence" value="ECO:0007669"/>
    <property type="project" value="TreeGrafter"/>
</dbReference>
<dbReference type="SUPFAM" id="SSF51735">
    <property type="entry name" value="NAD(P)-binding Rossmann-fold domains"/>
    <property type="match status" value="2"/>
</dbReference>
<reference evidence="8" key="1">
    <citation type="journal article" date="2019" name="Gigascience">
        <title>De novo genome assembly of the endangered Acer yangbiense, a plant species with extremely small populations endemic to Yunnan Province, China.</title>
        <authorList>
            <person name="Yang J."/>
            <person name="Wariss H.M."/>
            <person name="Tao L."/>
            <person name="Zhang R."/>
            <person name="Yun Q."/>
            <person name="Hollingsworth P."/>
            <person name="Dao Z."/>
            <person name="Luo G."/>
            <person name="Guo H."/>
            <person name="Ma Y."/>
            <person name="Sun W."/>
        </authorList>
    </citation>
    <scope>NUCLEOTIDE SEQUENCE [LARGE SCALE GENOMIC DNA]</scope>
    <source>
        <strain evidence="8">cv. Malutang</strain>
    </source>
</reference>
<keyword evidence="1 3" id="KW-0560">Oxidoreductase</keyword>
<evidence type="ECO:0000256" key="1">
    <source>
        <dbReference type="ARBA" id="ARBA00023002"/>
    </source>
</evidence>
<comment type="similarity">
    <text evidence="3">Belongs to the D-isomer specific 2-hydroxyacid dehydrogenase family.</text>
</comment>
<dbReference type="PANTHER" id="PTHR10996:SF178">
    <property type="entry name" value="2-HYDROXYACID DEHYDROGENASE YGL185C-RELATED"/>
    <property type="match status" value="1"/>
</dbReference>
<dbReference type="InterPro" id="IPR050223">
    <property type="entry name" value="D-isomer_2-hydroxyacid_DH"/>
</dbReference>
<dbReference type="GO" id="GO:0030267">
    <property type="term" value="F:glyoxylate reductase (NADPH) activity"/>
    <property type="evidence" value="ECO:0007669"/>
    <property type="project" value="TreeGrafter"/>
</dbReference>
<dbReference type="Proteomes" id="UP000323000">
    <property type="component" value="Chromosome 2"/>
</dbReference>